<protein>
    <submittedName>
        <fullName evidence="1">Cytosolic protein</fullName>
    </submittedName>
</protein>
<sequence length="132" mass="15376">MSFRNIVNKYLNNHAETRDHHWDPSLRTIYFKTTKDRGMETLKSLLASSQEYEIHSISKEHGEISVHHVQGKKAFIVATVIMVRPNRTAVDFSVTTESLLPFDFGYSTKLIIDLYEKISKELPIIPEKDRRQ</sequence>
<accession>A0ABV7A6B3</accession>
<evidence type="ECO:0000313" key="2">
    <source>
        <dbReference type="Proteomes" id="UP001595387"/>
    </source>
</evidence>
<dbReference type="EMBL" id="JBHRRZ010000015">
    <property type="protein sequence ID" value="MFC2948622.1"/>
    <property type="molecule type" value="Genomic_DNA"/>
</dbReference>
<evidence type="ECO:0000313" key="1">
    <source>
        <dbReference type="EMBL" id="MFC2948622.1"/>
    </source>
</evidence>
<gene>
    <name evidence="1" type="ORF">ACFODW_09750</name>
</gene>
<dbReference type="Proteomes" id="UP001595387">
    <property type="component" value="Unassembled WGS sequence"/>
</dbReference>
<organism evidence="1 2">
    <name type="scientific">Virgibacillus sediminis</name>
    <dbReference type="NCBI Taxonomy" id="202260"/>
    <lineage>
        <taxon>Bacteria</taxon>
        <taxon>Bacillati</taxon>
        <taxon>Bacillota</taxon>
        <taxon>Bacilli</taxon>
        <taxon>Bacillales</taxon>
        <taxon>Bacillaceae</taxon>
        <taxon>Virgibacillus</taxon>
    </lineage>
</organism>
<comment type="caution">
    <text evidence="1">The sequence shown here is derived from an EMBL/GenBank/DDBJ whole genome shotgun (WGS) entry which is preliminary data.</text>
</comment>
<keyword evidence="2" id="KW-1185">Reference proteome</keyword>
<reference evidence="2" key="1">
    <citation type="journal article" date="2019" name="Int. J. Syst. Evol. Microbiol.">
        <title>The Global Catalogue of Microorganisms (GCM) 10K type strain sequencing project: providing services to taxonomists for standard genome sequencing and annotation.</title>
        <authorList>
            <consortium name="The Broad Institute Genomics Platform"/>
            <consortium name="The Broad Institute Genome Sequencing Center for Infectious Disease"/>
            <person name="Wu L."/>
            <person name="Ma J."/>
        </authorList>
    </citation>
    <scope>NUCLEOTIDE SEQUENCE [LARGE SCALE GENOMIC DNA]</scope>
    <source>
        <strain evidence="2">KCTC 13193</strain>
    </source>
</reference>
<dbReference type="RefSeq" id="WP_390305806.1">
    <property type="nucleotide sequence ID" value="NZ_JBHRRZ010000015.1"/>
</dbReference>
<name>A0ABV7A6B3_9BACI</name>
<proteinExistence type="predicted"/>